<reference evidence="2" key="1">
    <citation type="submission" date="2020-11" db="EMBL/GenBank/DDBJ databases">
        <authorList>
            <consortium name="DOE Joint Genome Institute"/>
            <person name="Ahrendt S."/>
            <person name="Riley R."/>
            <person name="Andreopoulos W."/>
            <person name="Labutti K."/>
            <person name="Pangilinan J."/>
            <person name="Ruiz-Duenas F.J."/>
            <person name="Barrasa J.M."/>
            <person name="Sanchez-Garcia M."/>
            <person name="Camarero S."/>
            <person name="Miyauchi S."/>
            <person name="Serrano A."/>
            <person name="Linde D."/>
            <person name="Babiker R."/>
            <person name="Drula E."/>
            <person name="Ayuso-Fernandez I."/>
            <person name="Pacheco R."/>
            <person name="Padilla G."/>
            <person name="Ferreira P."/>
            <person name="Barriuso J."/>
            <person name="Kellner H."/>
            <person name="Castanera R."/>
            <person name="Alfaro M."/>
            <person name="Ramirez L."/>
            <person name="Pisabarro A.G."/>
            <person name="Kuo A."/>
            <person name="Tritt A."/>
            <person name="Lipzen A."/>
            <person name="He G."/>
            <person name="Yan M."/>
            <person name="Ng V."/>
            <person name="Cullen D."/>
            <person name="Martin F."/>
            <person name="Rosso M.-N."/>
            <person name="Henrissat B."/>
            <person name="Hibbett D."/>
            <person name="Martinez A.T."/>
            <person name="Grigoriev I.V."/>
        </authorList>
    </citation>
    <scope>NUCLEOTIDE SEQUENCE</scope>
    <source>
        <strain evidence="2">CBS 247.69</strain>
    </source>
</reference>
<evidence type="ECO:0000313" key="3">
    <source>
        <dbReference type="Proteomes" id="UP000807353"/>
    </source>
</evidence>
<keyword evidence="3" id="KW-1185">Reference proteome</keyword>
<dbReference type="PROSITE" id="PS50181">
    <property type="entry name" value="FBOX"/>
    <property type="match status" value="1"/>
</dbReference>
<organism evidence="2 3">
    <name type="scientific">Collybia nuda</name>
    <dbReference type="NCBI Taxonomy" id="64659"/>
    <lineage>
        <taxon>Eukaryota</taxon>
        <taxon>Fungi</taxon>
        <taxon>Dikarya</taxon>
        <taxon>Basidiomycota</taxon>
        <taxon>Agaricomycotina</taxon>
        <taxon>Agaricomycetes</taxon>
        <taxon>Agaricomycetidae</taxon>
        <taxon>Agaricales</taxon>
        <taxon>Tricholomatineae</taxon>
        <taxon>Clitocybaceae</taxon>
        <taxon>Collybia</taxon>
    </lineage>
</organism>
<dbReference type="SUPFAM" id="SSF81383">
    <property type="entry name" value="F-box domain"/>
    <property type="match status" value="1"/>
</dbReference>
<dbReference type="InterPro" id="IPR001810">
    <property type="entry name" value="F-box_dom"/>
</dbReference>
<name>A0A9P5Y7J4_9AGAR</name>
<dbReference type="Proteomes" id="UP000807353">
    <property type="component" value="Unassembled WGS sequence"/>
</dbReference>
<evidence type="ECO:0000313" key="2">
    <source>
        <dbReference type="EMBL" id="KAF9463635.1"/>
    </source>
</evidence>
<protein>
    <recommendedName>
        <fullName evidence="1">F-box domain-containing protein</fullName>
    </recommendedName>
</protein>
<accession>A0A9P5Y7J4</accession>
<proteinExistence type="predicted"/>
<dbReference type="AlphaFoldDB" id="A0A9P5Y7J4"/>
<gene>
    <name evidence="2" type="ORF">BDZ94DRAFT_593806</name>
</gene>
<dbReference type="Gene3D" id="1.20.1280.50">
    <property type="match status" value="1"/>
</dbReference>
<feature type="domain" description="F-box" evidence="1">
    <location>
        <begin position="62"/>
        <end position="108"/>
    </location>
</feature>
<dbReference type="InterPro" id="IPR036047">
    <property type="entry name" value="F-box-like_dom_sf"/>
</dbReference>
<dbReference type="EMBL" id="MU150260">
    <property type="protein sequence ID" value="KAF9463635.1"/>
    <property type="molecule type" value="Genomic_DNA"/>
</dbReference>
<dbReference type="Pfam" id="PF12937">
    <property type="entry name" value="F-box-like"/>
    <property type="match status" value="1"/>
</dbReference>
<dbReference type="OrthoDB" id="3019905at2759"/>
<comment type="caution">
    <text evidence="2">The sequence shown here is derived from an EMBL/GenBank/DDBJ whole genome shotgun (WGS) entry which is preliminary data.</text>
</comment>
<sequence length="540" mass="60626">MDRNSGSGILGFDRRRDQSWRGRGRNSKPVQTSTTNSVGYTWIKMTHQPRTKAWRVPSSQPKIQLEQLTNDIFYEILSHLPVEDIVRLRQVCKWLQEVTRQRAVWSSVYEKSNLLRPEGPTPTQTAQDLENLLVHFTKIQRKWSEHSEVQPVSRKSIKCALPYIYGVAMVSGRYLIVGAGNEISWYDLDQDSEGEWLDVPVAKYDVSTPGAGPIAMQFLSAQANPDGEGPDVAYVSFFVDHCMKVLKVKLLPPDTSVETVAEFGPLILMPSWDRLQNDYLLVRSGLSLVPEIEEDSFILRLFHIPTRREYGFVLDENVLSHASYWNCMITTTHLIMLFPQPHRHETDVVIFNLPTGSSIDSSSVPQLAVTHTAVYPCSIWGAECVHETTSSNDSGIFEVRVRILAICHEGYECHIPIFLEYLDIIIPSVGTVKFLKHSSALLRGVRPGTMEKVLTTSCSSITFALSYSQSAVNPIDGQIITMHVVMPGTSTDEGTIATKRLTLPGEKDALALVGFDGFRGRICFNAPYANIPRIDIWSLI</sequence>
<dbReference type="SMART" id="SM00256">
    <property type="entry name" value="FBOX"/>
    <property type="match status" value="1"/>
</dbReference>
<evidence type="ECO:0000259" key="1">
    <source>
        <dbReference type="PROSITE" id="PS50181"/>
    </source>
</evidence>